<name>R0JWY2_EXST2</name>
<keyword evidence="2" id="KW-0732">Signal</keyword>
<dbReference type="EMBL" id="KB908877">
    <property type="protein sequence ID" value="EOA80767.1"/>
    <property type="molecule type" value="Genomic_DNA"/>
</dbReference>
<evidence type="ECO:0000256" key="1">
    <source>
        <dbReference type="SAM" id="Phobius"/>
    </source>
</evidence>
<dbReference type="GeneID" id="19402764"/>
<evidence type="ECO:0000313" key="4">
    <source>
        <dbReference type="Proteomes" id="UP000016935"/>
    </source>
</evidence>
<sequence length="76" mass="7444">MQFSIVSVVALAATASASYISPNGTATSAYYPTGTAAPTHTSAMPTKSTLPFTGGASHMAGSAFGLIVAGGVAFML</sequence>
<reference evidence="3 4" key="1">
    <citation type="journal article" date="2012" name="PLoS Pathog.">
        <title>Diverse lifestyles and strategies of plant pathogenesis encoded in the genomes of eighteen Dothideomycetes fungi.</title>
        <authorList>
            <person name="Ohm R.A."/>
            <person name="Feau N."/>
            <person name="Henrissat B."/>
            <person name="Schoch C.L."/>
            <person name="Horwitz B.A."/>
            <person name="Barry K.W."/>
            <person name="Condon B.J."/>
            <person name="Copeland A.C."/>
            <person name="Dhillon B."/>
            <person name="Glaser F."/>
            <person name="Hesse C.N."/>
            <person name="Kosti I."/>
            <person name="LaButti K."/>
            <person name="Lindquist E.A."/>
            <person name="Lucas S."/>
            <person name="Salamov A.A."/>
            <person name="Bradshaw R.E."/>
            <person name="Ciuffetti L."/>
            <person name="Hamelin R.C."/>
            <person name="Kema G.H.J."/>
            <person name="Lawrence C."/>
            <person name="Scott J.A."/>
            <person name="Spatafora J.W."/>
            <person name="Turgeon B.G."/>
            <person name="de Wit P.J.G.M."/>
            <person name="Zhong S."/>
            <person name="Goodwin S.B."/>
            <person name="Grigoriev I.V."/>
        </authorList>
    </citation>
    <scope>NUCLEOTIDE SEQUENCE [LARGE SCALE GENOMIC DNA]</scope>
    <source>
        <strain evidence="4">28A</strain>
    </source>
</reference>
<dbReference type="HOGENOM" id="CLU_193957_0_0_1"/>
<proteinExistence type="predicted"/>
<dbReference type="Proteomes" id="UP000016935">
    <property type="component" value="Unassembled WGS sequence"/>
</dbReference>
<protein>
    <submittedName>
        <fullName evidence="3">Uncharacterized protein</fullName>
    </submittedName>
</protein>
<dbReference type="AlphaFoldDB" id="R0JWY2"/>
<reference evidence="3 4" key="2">
    <citation type="journal article" date="2013" name="PLoS Genet.">
        <title>Comparative genome structure, secondary metabolite, and effector coding capacity across Cochliobolus pathogens.</title>
        <authorList>
            <person name="Condon B.J."/>
            <person name="Leng Y."/>
            <person name="Wu D."/>
            <person name="Bushley K.E."/>
            <person name="Ohm R.A."/>
            <person name="Otillar R."/>
            <person name="Martin J."/>
            <person name="Schackwitz W."/>
            <person name="Grimwood J."/>
            <person name="MohdZainudin N."/>
            <person name="Xue C."/>
            <person name="Wang R."/>
            <person name="Manning V.A."/>
            <person name="Dhillon B."/>
            <person name="Tu Z.J."/>
            <person name="Steffenson B.J."/>
            <person name="Salamov A."/>
            <person name="Sun H."/>
            <person name="Lowry S."/>
            <person name="LaButti K."/>
            <person name="Han J."/>
            <person name="Copeland A."/>
            <person name="Lindquist E."/>
            <person name="Barry K."/>
            <person name="Schmutz J."/>
            <person name="Baker S.E."/>
            <person name="Ciuffetti L.M."/>
            <person name="Grigoriev I.V."/>
            <person name="Zhong S."/>
            <person name="Turgeon B.G."/>
        </authorList>
    </citation>
    <scope>NUCLEOTIDE SEQUENCE [LARGE SCALE GENOMIC DNA]</scope>
    <source>
        <strain evidence="4">28A</strain>
    </source>
</reference>
<keyword evidence="1" id="KW-0812">Transmembrane</keyword>
<gene>
    <name evidence="3" type="ORF">SETTUDRAFT_24283</name>
</gene>
<evidence type="ECO:0000256" key="2">
    <source>
        <dbReference type="SAM" id="SignalP"/>
    </source>
</evidence>
<feature type="chain" id="PRO_5004342924" evidence="2">
    <location>
        <begin position="18"/>
        <end position="76"/>
    </location>
</feature>
<keyword evidence="4" id="KW-1185">Reference proteome</keyword>
<dbReference type="RefSeq" id="XP_008031166.1">
    <property type="nucleotide sequence ID" value="XM_008032975.1"/>
</dbReference>
<keyword evidence="1" id="KW-0472">Membrane</keyword>
<feature type="signal peptide" evidence="2">
    <location>
        <begin position="1"/>
        <end position="17"/>
    </location>
</feature>
<dbReference type="OrthoDB" id="3794310at2759"/>
<feature type="transmembrane region" description="Helical" evidence="1">
    <location>
        <begin position="55"/>
        <end position="75"/>
    </location>
</feature>
<organism evidence="3 4">
    <name type="scientific">Exserohilum turcicum (strain 28A)</name>
    <name type="common">Northern leaf blight fungus</name>
    <name type="synonym">Setosphaeria turcica</name>
    <dbReference type="NCBI Taxonomy" id="671987"/>
    <lineage>
        <taxon>Eukaryota</taxon>
        <taxon>Fungi</taxon>
        <taxon>Dikarya</taxon>
        <taxon>Ascomycota</taxon>
        <taxon>Pezizomycotina</taxon>
        <taxon>Dothideomycetes</taxon>
        <taxon>Pleosporomycetidae</taxon>
        <taxon>Pleosporales</taxon>
        <taxon>Pleosporineae</taxon>
        <taxon>Pleosporaceae</taxon>
        <taxon>Exserohilum</taxon>
    </lineage>
</organism>
<keyword evidence="1" id="KW-1133">Transmembrane helix</keyword>
<evidence type="ECO:0000313" key="3">
    <source>
        <dbReference type="EMBL" id="EOA80767.1"/>
    </source>
</evidence>
<dbReference type="eggNOG" id="ENOG502R8CZ">
    <property type="taxonomic scope" value="Eukaryota"/>
</dbReference>
<accession>R0JWY2</accession>